<evidence type="ECO:0000256" key="7">
    <source>
        <dbReference type="ARBA" id="ARBA00022989"/>
    </source>
</evidence>
<feature type="transmembrane region" description="Helical" evidence="12">
    <location>
        <begin position="29"/>
        <end position="47"/>
    </location>
</feature>
<dbReference type="GO" id="GO:0004497">
    <property type="term" value="F:monooxygenase activity"/>
    <property type="evidence" value="ECO:0007669"/>
    <property type="project" value="UniProtKB-KW"/>
</dbReference>
<keyword evidence="5 12" id="KW-0812">Transmembrane</keyword>
<dbReference type="PANTHER" id="PTHR38674">
    <property type="entry name" value="ALKANE 1-MONOOXYGENASE 1"/>
    <property type="match status" value="1"/>
</dbReference>
<dbReference type="AlphaFoldDB" id="A0A381WLD3"/>
<dbReference type="InterPro" id="IPR005804">
    <property type="entry name" value="FA_desaturase_dom"/>
</dbReference>
<organism evidence="14">
    <name type="scientific">marine metagenome</name>
    <dbReference type="NCBI Taxonomy" id="408172"/>
    <lineage>
        <taxon>unclassified sequences</taxon>
        <taxon>metagenomes</taxon>
        <taxon>ecological metagenomes</taxon>
    </lineage>
</organism>
<feature type="transmembrane region" description="Helical" evidence="12">
    <location>
        <begin position="332"/>
        <end position="351"/>
    </location>
</feature>
<keyword evidence="3" id="KW-1003">Cell membrane</keyword>
<accession>A0A381WLD3</accession>
<evidence type="ECO:0000256" key="9">
    <source>
        <dbReference type="ARBA" id="ARBA00023004"/>
    </source>
</evidence>
<evidence type="ECO:0000256" key="2">
    <source>
        <dbReference type="ARBA" id="ARBA00010823"/>
    </source>
</evidence>
<dbReference type="EMBL" id="UINC01012171">
    <property type="protein sequence ID" value="SVA53299.1"/>
    <property type="molecule type" value="Genomic_DNA"/>
</dbReference>
<evidence type="ECO:0000256" key="12">
    <source>
        <dbReference type="SAM" id="Phobius"/>
    </source>
</evidence>
<proteinExistence type="inferred from homology"/>
<dbReference type="CDD" id="cd03512">
    <property type="entry name" value="Alkane-hydroxylase"/>
    <property type="match status" value="1"/>
</dbReference>
<evidence type="ECO:0000256" key="11">
    <source>
        <dbReference type="ARBA" id="ARBA00023136"/>
    </source>
</evidence>
<evidence type="ECO:0000259" key="13">
    <source>
        <dbReference type="Pfam" id="PF00487"/>
    </source>
</evidence>
<dbReference type="GO" id="GO:0006629">
    <property type="term" value="P:lipid metabolic process"/>
    <property type="evidence" value="ECO:0007669"/>
    <property type="project" value="InterPro"/>
</dbReference>
<keyword evidence="6" id="KW-0479">Metal-binding</keyword>
<gene>
    <name evidence="14" type="ORF">METZ01_LOCUS106153</name>
</gene>
<comment type="subcellular location">
    <subcellularLocation>
        <location evidence="1">Cell inner membrane</location>
        <topology evidence="1">Multi-pass membrane protein</topology>
    </subcellularLocation>
</comment>
<dbReference type="GO" id="GO:0005886">
    <property type="term" value="C:plasma membrane"/>
    <property type="evidence" value="ECO:0007669"/>
    <property type="project" value="UniProtKB-SubCell"/>
</dbReference>
<name>A0A381WLD3_9ZZZZ</name>
<dbReference type="GO" id="GO:0046872">
    <property type="term" value="F:metal ion binding"/>
    <property type="evidence" value="ECO:0007669"/>
    <property type="project" value="UniProtKB-KW"/>
</dbReference>
<evidence type="ECO:0000256" key="6">
    <source>
        <dbReference type="ARBA" id="ARBA00022723"/>
    </source>
</evidence>
<sequence>MMKYLNYYITPVLSLVVMIGILLGGHWMWFGLAVLFVVVIGGDAVLGEDASQPEYSHPWLIELPLHLALPIITMLLLSFAWASGSGTQDFLGIGQLLTGLFSYDFFTARNGSVWSDYVGALLGVGFIVAGYGTNVGHELTHRIKDRIAMLEGRWLLSASCNADFAIEHVYGHHVTVGTDKDPATARRGENVYTFFIRSTVFGHISAWKHELKRLRKKGFSLFSFRNRMITGYIMSVFLCALFFSAGGVLGLVLFLGQAVFAKFILEIVNYMEHYGLTRKSEQRIGPEHSWNTNKRMSSMVLFSLTRHSGHHEKPMVKFWKLDPYKNAPQMPYGYLTTLVICLIPPLWYRIITPGLNGWEKQYATV</sequence>
<feature type="transmembrane region" description="Helical" evidence="12">
    <location>
        <begin position="5"/>
        <end position="23"/>
    </location>
</feature>
<keyword evidence="8" id="KW-0560">Oxidoreductase</keyword>
<dbReference type="PANTHER" id="PTHR38674:SF1">
    <property type="entry name" value="ALKANE 1-MONOOXYGENASE 1"/>
    <property type="match status" value="1"/>
</dbReference>
<feature type="transmembrane region" description="Helical" evidence="12">
    <location>
        <begin position="117"/>
        <end position="136"/>
    </location>
</feature>
<reference evidence="14" key="1">
    <citation type="submission" date="2018-05" db="EMBL/GenBank/DDBJ databases">
        <authorList>
            <person name="Lanie J.A."/>
            <person name="Ng W.-L."/>
            <person name="Kazmierczak K.M."/>
            <person name="Andrzejewski T.M."/>
            <person name="Davidsen T.M."/>
            <person name="Wayne K.J."/>
            <person name="Tettelin H."/>
            <person name="Glass J.I."/>
            <person name="Rusch D."/>
            <person name="Podicherti R."/>
            <person name="Tsui H.-C.T."/>
            <person name="Winkler M.E."/>
        </authorList>
    </citation>
    <scope>NUCLEOTIDE SEQUENCE</scope>
</reference>
<comment type="similarity">
    <text evidence="2">Belongs to the fatty acid desaturase type 1 family. AlkB subfamily.</text>
</comment>
<keyword evidence="9" id="KW-0408">Iron</keyword>
<dbReference type="InterPro" id="IPR033885">
    <property type="entry name" value="AlkB/XylM"/>
</dbReference>
<evidence type="ECO:0000256" key="3">
    <source>
        <dbReference type="ARBA" id="ARBA00022475"/>
    </source>
</evidence>
<keyword evidence="11 12" id="KW-0472">Membrane</keyword>
<protein>
    <recommendedName>
        <fullName evidence="13">Fatty acid desaturase domain-containing protein</fullName>
    </recommendedName>
</protein>
<dbReference type="Pfam" id="PF00487">
    <property type="entry name" value="FA_desaturase"/>
    <property type="match status" value="1"/>
</dbReference>
<feature type="transmembrane region" description="Helical" evidence="12">
    <location>
        <begin position="59"/>
        <end position="82"/>
    </location>
</feature>
<evidence type="ECO:0000256" key="1">
    <source>
        <dbReference type="ARBA" id="ARBA00004429"/>
    </source>
</evidence>
<feature type="transmembrane region" description="Helical" evidence="12">
    <location>
        <begin position="232"/>
        <end position="255"/>
    </location>
</feature>
<evidence type="ECO:0000256" key="8">
    <source>
        <dbReference type="ARBA" id="ARBA00023002"/>
    </source>
</evidence>
<evidence type="ECO:0000256" key="5">
    <source>
        <dbReference type="ARBA" id="ARBA00022692"/>
    </source>
</evidence>
<keyword evidence="4" id="KW-0997">Cell inner membrane</keyword>
<evidence type="ECO:0000256" key="4">
    <source>
        <dbReference type="ARBA" id="ARBA00022519"/>
    </source>
</evidence>
<feature type="domain" description="Fatty acid desaturase" evidence="13">
    <location>
        <begin position="114"/>
        <end position="336"/>
    </location>
</feature>
<evidence type="ECO:0000313" key="14">
    <source>
        <dbReference type="EMBL" id="SVA53299.1"/>
    </source>
</evidence>
<keyword evidence="10" id="KW-0503">Monooxygenase</keyword>
<keyword evidence="7 12" id="KW-1133">Transmembrane helix</keyword>
<evidence type="ECO:0000256" key="10">
    <source>
        <dbReference type="ARBA" id="ARBA00023033"/>
    </source>
</evidence>